<gene>
    <name evidence="1" type="ORF">V1264_023769</name>
</gene>
<organism evidence="1 2">
    <name type="scientific">Littorina saxatilis</name>
    <dbReference type="NCBI Taxonomy" id="31220"/>
    <lineage>
        <taxon>Eukaryota</taxon>
        <taxon>Metazoa</taxon>
        <taxon>Spiralia</taxon>
        <taxon>Lophotrochozoa</taxon>
        <taxon>Mollusca</taxon>
        <taxon>Gastropoda</taxon>
        <taxon>Caenogastropoda</taxon>
        <taxon>Littorinimorpha</taxon>
        <taxon>Littorinoidea</taxon>
        <taxon>Littorinidae</taxon>
        <taxon>Littorina</taxon>
    </lineage>
</organism>
<dbReference type="Proteomes" id="UP001374579">
    <property type="component" value="Unassembled WGS sequence"/>
</dbReference>
<evidence type="ECO:0000313" key="1">
    <source>
        <dbReference type="EMBL" id="KAK7100905.1"/>
    </source>
</evidence>
<dbReference type="SUPFAM" id="SSF57850">
    <property type="entry name" value="RING/U-box"/>
    <property type="match status" value="1"/>
</dbReference>
<comment type="caution">
    <text evidence="1">The sequence shown here is derived from an EMBL/GenBank/DDBJ whole genome shotgun (WGS) entry which is preliminary data.</text>
</comment>
<keyword evidence="2" id="KW-1185">Reference proteome</keyword>
<protein>
    <recommendedName>
        <fullName evidence="3">IBR domain-containing protein</fullName>
    </recommendedName>
</protein>
<accession>A0AAN9B7T0</accession>
<evidence type="ECO:0008006" key="3">
    <source>
        <dbReference type="Google" id="ProtNLM"/>
    </source>
</evidence>
<reference evidence="1 2" key="1">
    <citation type="submission" date="2024-02" db="EMBL/GenBank/DDBJ databases">
        <title>Chromosome-scale genome assembly of the rough periwinkle Littorina saxatilis.</title>
        <authorList>
            <person name="De Jode A."/>
            <person name="Faria R."/>
            <person name="Formenti G."/>
            <person name="Sims Y."/>
            <person name="Smith T.P."/>
            <person name="Tracey A."/>
            <person name="Wood J.M.D."/>
            <person name="Zagrodzka Z.B."/>
            <person name="Johannesson K."/>
            <person name="Butlin R.K."/>
            <person name="Leder E.H."/>
        </authorList>
    </citation>
    <scope>NUCLEOTIDE SEQUENCE [LARGE SCALE GENOMIC DNA]</scope>
    <source>
        <strain evidence="1">Snail1</strain>
        <tissue evidence="1">Muscle</tissue>
    </source>
</reference>
<evidence type="ECO:0000313" key="2">
    <source>
        <dbReference type="Proteomes" id="UP001374579"/>
    </source>
</evidence>
<name>A0AAN9B7T0_9CAEN</name>
<dbReference type="Gene3D" id="1.20.120.1750">
    <property type="match status" value="1"/>
</dbReference>
<dbReference type="AlphaFoldDB" id="A0AAN9B7T0"/>
<sequence>MTCRCGKSFCWLCGQAINGYNHFTSSTCVLFRYQPENVVQRVPERRPPEALLWMQARAEMMDNPRQREIRCPQCKQTNFKLDNNNHLRCWNCKSNLCFHCKGRVTGVITQHFVSGGCPQHS</sequence>
<proteinExistence type="predicted"/>
<dbReference type="EMBL" id="JBAMIC010000011">
    <property type="protein sequence ID" value="KAK7100905.1"/>
    <property type="molecule type" value="Genomic_DNA"/>
</dbReference>